<sequence>MIVAVGQGVLALESDQFIPFSGVGVASRTQDMSVTSWFLFVATFVATSGKVMQNMHPIVDAGLFVISGVMTCGDGRGYCLLGLDCTLDEEFLPDPQGHCRGLQNAFTPSAHFSCCKYKNLTGQDNFVYTMVDPAVSTLVNSYSESSTEKMNIENQNTGSNIKDATKHDADQGIKDANIIEEFHKHMEKVKLKNDDKEHKVPVSTNTNTMVTSTQDYESVAIESNEDSEIQIPWLPVLRIMNLSPLKVMKIAKKKKKKKKKNLKSSKLTNMVVEAKKMDYGEFFSFSIQNALFLEHHSYIDSLRQQY</sequence>
<dbReference type="STRING" id="121845.A0A3Q0IN15"/>
<gene>
    <name evidence="2" type="primary">LOC113465593</name>
</gene>
<dbReference type="Proteomes" id="UP000079169">
    <property type="component" value="Unplaced"/>
</dbReference>
<name>A0A3Q0IN15_DIACI</name>
<organism evidence="1 2">
    <name type="scientific">Diaphorina citri</name>
    <name type="common">Asian citrus psyllid</name>
    <dbReference type="NCBI Taxonomy" id="121845"/>
    <lineage>
        <taxon>Eukaryota</taxon>
        <taxon>Metazoa</taxon>
        <taxon>Ecdysozoa</taxon>
        <taxon>Arthropoda</taxon>
        <taxon>Hexapoda</taxon>
        <taxon>Insecta</taxon>
        <taxon>Pterygota</taxon>
        <taxon>Neoptera</taxon>
        <taxon>Paraneoptera</taxon>
        <taxon>Hemiptera</taxon>
        <taxon>Sternorrhyncha</taxon>
        <taxon>Psylloidea</taxon>
        <taxon>Psyllidae</taxon>
        <taxon>Diaphorininae</taxon>
        <taxon>Diaphorina</taxon>
    </lineage>
</organism>
<protein>
    <submittedName>
        <fullName evidence="2">Uncharacterized protein LOC113465593</fullName>
    </submittedName>
</protein>
<dbReference type="KEGG" id="dci:113465593"/>
<evidence type="ECO:0000313" key="2">
    <source>
        <dbReference type="RefSeq" id="XP_026676043.1"/>
    </source>
</evidence>
<proteinExistence type="predicted"/>
<evidence type="ECO:0000313" key="1">
    <source>
        <dbReference type="Proteomes" id="UP000079169"/>
    </source>
</evidence>
<keyword evidence="1" id="KW-1185">Reference proteome</keyword>
<dbReference type="AlphaFoldDB" id="A0A3Q0IN15"/>
<accession>A0A3Q0IN15</accession>
<dbReference type="PaxDb" id="121845-A0A3Q0IN15"/>
<dbReference type="RefSeq" id="XP_026676043.1">
    <property type="nucleotide sequence ID" value="XM_026820242.1"/>
</dbReference>
<reference evidence="2" key="1">
    <citation type="submission" date="2025-08" db="UniProtKB">
        <authorList>
            <consortium name="RefSeq"/>
        </authorList>
    </citation>
    <scope>IDENTIFICATION</scope>
</reference>
<dbReference type="GeneID" id="113465593"/>